<evidence type="ECO:0000313" key="3">
    <source>
        <dbReference type="Proteomes" id="UP000419144"/>
    </source>
</evidence>
<dbReference type="EMBL" id="BLBS01000066">
    <property type="protein sequence ID" value="GET93847.1"/>
    <property type="molecule type" value="Genomic_DNA"/>
</dbReference>
<feature type="compositionally biased region" description="Polar residues" evidence="1">
    <location>
        <begin position="34"/>
        <end position="47"/>
    </location>
</feature>
<feature type="region of interest" description="Disordered" evidence="1">
    <location>
        <begin position="22"/>
        <end position="47"/>
    </location>
</feature>
<gene>
    <name evidence="2" type="ORF">LtaPh_9903101</name>
</gene>
<reference evidence="2" key="1">
    <citation type="submission" date="2019-11" db="EMBL/GenBank/DDBJ databases">
        <title>Leishmania tarentolae CDS.</title>
        <authorList>
            <person name="Goto Y."/>
            <person name="Yamagishi J."/>
        </authorList>
    </citation>
    <scope>NUCLEOTIDE SEQUENCE [LARGE SCALE GENOMIC DNA]</scope>
    <source>
        <strain evidence="2">Parrot Tar II</strain>
    </source>
</reference>
<accession>A0A640L225</accession>
<protein>
    <submittedName>
        <fullName evidence="2">Sodium stibogluconate resistance protein, putative</fullName>
    </submittedName>
</protein>
<evidence type="ECO:0000256" key="1">
    <source>
        <dbReference type="SAM" id="MobiDB-lite"/>
    </source>
</evidence>
<evidence type="ECO:0000313" key="2">
    <source>
        <dbReference type="EMBL" id="GET93847.1"/>
    </source>
</evidence>
<proteinExistence type="predicted"/>
<keyword evidence="3" id="KW-1185">Reference proteome</keyword>
<sequence length="47" mass="5108">MDAMMCHSLESGPYIPVTSACSAEHMSKKLSPHSFRTTAPRNTAGNR</sequence>
<name>A0A640L225_LEITA</name>
<dbReference type="AlphaFoldDB" id="A0A640L225"/>
<comment type="caution">
    <text evidence="2">The sequence shown here is derived from an EMBL/GenBank/DDBJ whole genome shotgun (WGS) entry which is preliminary data.</text>
</comment>
<dbReference type="VEuPathDB" id="TriTrypDB:LtaPh_9903101"/>
<dbReference type="Proteomes" id="UP000419144">
    <property type="component" value="Unassembled WGS sequence"/>
</dbReference>
<organism evidence="2 3">
    <name type="scientific">Leishmania tarentolae</name>
    <name type="common">Sauroleishmania tarentolae</name>
    <dbReference type="NCBI Taxonomy" id="5689"/>
    <lineage>
        <taxon>Eukaryota</taxon>
        <taxon>Discoba</taxon>
        <taxon>Euglenozoa</taxon>
        <taxon>Kinetoplastea</taxon>
        <taxon>Metakinetoplastina</taxon>
        <taxon>Trypanosomatida</taxon>
        <taxon>Trypanosomatidae</taxon>
        <taxon>Leishmaniinae</taxon>
        <taxon>Leishmania</taxon>
        <taxon>lizard Leishmania</taxon>
    </lineage>
</organism>